<name>A0A2K2G006_9SPHN</name>
<protein>
    <submittedName>
        <fullName evidence="1">Uncharacterized protein</fullName>
    </submittedName>
</protein>
<evidence type="ECO:0000313" key="2">
    <source>
        <dbReference type="Proteomes" id="UP000236327"/>
    </source>
</evidence>
<reference evidence="1 2" key="1">
    <citation type="submission" date="2016-05" db="EMBL/GenBank/DDBJ databases">
        <title>Complete genome sequence of Novosphingobium guangzhouense SA925(T).</title>
        <authorList>
            <person name="Sha S."/>
        </authorList>
    </citation>
    <scope>NUCLEOTIDE SEQUENCE [LARGE SCALE GENOMIC DNA]</scope>
    <source>
        <strain evidence="1 2">SA925</strain>
    </source>
</reference>
<evidence type="ECO:0000313" key="1">
    <source>
        <dbReference type="EMBL" id="PNU04363.1"/>
    </source>
</evidence>
<comment type="caution">
    <text evidence="1">The sequence shown here is derived from an EMBL/GenBank/DDBJ whole genome shotgun (WGS) entry which is preliminary data.</text>
</comment>
<sequence>MLIATVAIPRMLNRTVQGENDPNAMKASCHNAVTGSTVAPQNSSTGGQFEEWQARVRTRSFAASLL</sequence>
<dbReference type="EMBL" id="LYMM01000036">
    <property type="protein sequence ID" value="PNU04363.1"/>
    <property type="molecule type" value="Genomic_DNA"/>
</dbReference>
<accession>A0A2K2G006</accession>
<dbReference type="AlphaFoldDB" id="A0A2K2G006"/>
<keyword evidence="2" id="KW-1185">Reference proteome</keyword>
<gene>
    <name evidence="1" type="ORF">A8V01_20455</name>
</gene>
<dbReference type="Proteomes" id="UP000236327">
    <property type="component" value="Unassembled WGS sequence"/>
</dbReference>
<dbReference type="RefSeq" id="WP_103096305.1">
    <property type="nucleotide sequence ID" value="NZ_LYMM01000036.1"/>
</dbReference>
<proteinExistence type="predicted"/>
<organism evidence="1 2">
    <name type="scientific">Novosphingobium guangzhouense</name>
    <dbReference type="NCBI Taxonomy" id="1850347"/>
    <lineage>
        <taxon>Bacteria</taxon>
        <taxon>Pseudomonadati</taxon>
        <taxon>Pseudomonadota</taxon>
        <taxon>Alphaproteobacteria</taxon>
        <taxon>Sphingomonadales</taxon>
        <taxon>Sphingomonadaceae</taxon>
        <taxon>Novosphingobium</taxon>
    </lineage>
</organism>